<organism evidence="2 3">
    <name type="scientific">Bifidobacterium commune</name>
    <dbReference type="NCBI Taxonomy" id="1505727"/>
    <lineage>
        <taxon>Bacteria</taxon>
        <taxon>Bacillati</taxon>
        <taxon>Actinomycetota</taxon>
        <taxon>Actinomycetes</taxon>
        <taxon>Bifidobacteriales</taxon>
        <taxon>Bifidobacteriaceae</taxon>
        <taxon>Bifidobacterium</taxon>
    </lineage>
</organism>
<dbReference type="Proteomes" id="UP000242610">
    <property type="component" value="Unassembled WGS sequence"/>
</dbReference>
<sequence length="319" mass="34997">MSSFISDTSLHTAPVRKKVETLSSALSLPTVRRALGMFEGEHPSSRLGGNDDPLSARDYAFEDEARLIDWKSSAKNGHPMVVDRERSVTSRVHLLIDNGIEMDGRTESGETALQVAANAMCMFAALSTRRHDTISLVFGDSKSIIRKPFKGGLAQFEQSIDEGIGDRERSSRNFNALLDYAHTLGDKGSLVIIATDDHALDVKQMRVVRLIAAMHPLILIDVVPLNPFRPITLGHVIDGVDSRRIPAFMISEKNATAVDAHRQYVATQLADELKKNKATLIRAASSDEMFSKFLHLVSMTLKTPSLSTGLTMVGSGEQR</sequence>
<keyword evidence="3" id="KW-1185">Reference proteome</keyword>
<dbReference type="RefSeq" id="WP_091847182.1">
    <property type="nucleotide sequence ID" value="NZ_FMBL01000001.1"/>
</dbReference>
<evidence type="ECO:0000259" key="1">
    <source>
        <dbReference type="Pfam" id="PF01882"/>
    </source>
</evidence>
<dbReference type="InterPro" id="IPR002881">
    <property type="entry name" value="DUF58"/>
</dbReference>
<dbReference type="OrthoDB" id="9776116at2"/>
<gene>
    <name evidence="2" type="ORF">GA0061077_0316</name>
</gene>
<proteinExistence type="predicted"/>
<feature type="domain" description="DUF58" evidence="1">
    <location>
        <begin position="56"/>
        <end position="223"/>
    </location>
</feature>
<dbReference type="PANTHER" id="PTHR33608:SF3">
    <property type="entry name" value="SLR2013 PROTEIN"/>
    <property type="match status" value="1"/>
</dbReference>
<name>A0A1C4H0X3_9BIFI</name>
<dbReference type="STRING" id="1505727.GA0061077_0316"/>
<reference evidence="3" key="1">
    <citation type="submission" date="2016-08" db="EMBL/GenBank/DDBJ databases">
        <authorList>
            <person name="Varghese N."/>
            <person name="Submissions Spin"/>
        </authorList>
    </citation>
    <scope>NUCLEOTIDE SEQUENCE [LARGE SCALE GENOMIC DNA]</scope>
    <source>
        <strain evidence="3">R-52791</strain>
    </source>
</reference>
<dbReference type="PANTHER" id="PTHR33608">
    <property type="entry name" value="BLL2464 PROTEIN"/>
    <property type="match status" value="1"/>
</dbReference>
<accession>A0A1C4H0X3</accession>
<evidence type="ECO:0000313" key="2">
    <source>
        <dbReference type="EMBL" id="SCC78551.1"/>
    </source>
</evidence>
<dbReference type="EMBL" id="FMBL01000001">
    <property type="protein sequence ID" value="SCC78551.1"/>
    <property type="molecule type" value="Genomic_DNA"/>
</dbReference>
<evidence type="ECO:0000313" key="3">
    <source>
        <dbReference type="Proteomes" id="UP000242610"/>
    </source>
</evidence>
<dbReference type="AlphaFoldDB" id="A0A1C4H0X3"/>
<protein>
    <recommendedName>
        <fullName evidence="1">DUF58 domain-containing protein</fullName>
    </recommendedName>
</protein>
<dbReference type="Pfam" id="PF01882">
    <property type="entry name" value="DUF58"/>
    <property type="match status" value="1"/>
</dbReference>